<dbReference type="InterPro" id="IPR011050">
    <property type="entry name" value="Pectin_lyase_fold/virulence"/>
</dbReference>
<accession>N9FAG7</accession>
<gene>
    <name evidence="3" type="ORF">F934_02330</name>
</gene>
<evidence type="ECO:0000256" key="1">
    <source>
        <dbReference type="SAM" id="Phobius"/>
    </source>
</evidence>
<evidence type="ECO:0008006" key="5">
    <source>
        <dbReference type="Google" id="ProtNLM"/>
    </source>
</evidence>
<dbReference type="OrthoDB" id="6711740at2"/>
<organism evidence="3 4">
    <name type="scientific">Acinetobacter beijerinckii ANC 3835</name>
    <dbReference type="NCBI Taxonomy" id="1217649"/>
    <lineage>
        <taxon>Bacteria</taxon>
        <taxon>Pseudomonadati</taxon>
        <taxon>Pseudomonadota</taxon>
        <taxon>Gammaproteobacteria</taxon>
        <taxon>Moraxellales</taxon>
        <taxon>Moraxellaceae</taxon>
        <taxon>Acinetobacter</taxon>
    </lineage>
</organism>
<dbReference type="SUPFAM" id="SSF51126">
    <property type="entry name" value="Pectin lyase-like"/>
    <property type="match status" value="1"/>
</dbReference>
<proteinExistence type="predicted"/>
<feature type="signal peptide" evidence="2">
    <location>
        <begin position="1"/>
        <end position="21"/>
    </location>
</feature>
<dbReference type="HOGENOM" id="CLU_347389_0_0_6"/>
<evidence type="ECO:0000313" key="3">
    <source>
        <dbReference type="EMBL" id="ENW04285.1"/>
    </source>
</evidence>
<dbReference type="EMBL" id="APQK01000013">
    <property type="protein sequence ID" value="ENW04285.1"/>
    <property type="molecule type" value="Genomic_DNA"/>
</dbReference>
<dbReference type="Proteomes" id="UP000018417">
    <property type="component" value="Unassembled WGS sequence"/>
</dbReference>
<keyword evidence="1" id="KW-1133">Transmembrane helix</keyword>
<reference evidence="3 4" key="1">
    <citation type="submission" date="2013-02" db="EMBL/GenBank/DDBJ databases">
        <title>The Genome Sequence of Acinetobacter beijerinckii ANC 3835.</title>
        <authorList>
            <consortium name="The Broad Institute Genome Sequencing Platform"/>
            <consortium name="The Broad Institute Genome Sequencing Center for Infectious Disease"/>
            <person name="Cerqueira G."/>
            <person name="Feldgarden M."/>
            <person name="Courvalin P."/>
            <person name="Perichon B."/>
            <person name="Grillot-Courvalin C."/>
            <person name="Clermont D."/>
            <person name="Rocha E."/>
            <person name="Yoon E.-J."/>
            <person name="Nemec A."/>
            <person name="Walker B."/>
            <person name="Young S.K."/>
            <person name="Zeng Q."/>
            <person name="Gargeya S."/>
            <person name="Fitzgerald M."/>
            <person name="Haas B."/>
            <person name="Abouelleil A."/>
            <person name="Alvarado L."/>
            <person name="Arachchi H.M."/>
            <person name="Berlin A.M."/>
            <person name="Chapman S.B."/>
            <person name="Dewar J."/>
            <person name="Goldberg J."/>
            <person name="Griggs A."/>
            <person name="Gujja S."/>
            <person name="Hansen M."/>
            <person name="Howarth C."/>
            <person name="Imamovic A."/>
            <person name="Larimer J."/>
            <person name="McCowan C."/>
            <person name="Murphy C."/>
            <person name="Neiman D."/>
            <person name="Pearson M."/>
            <person name="Priest M."/>
            <person name="Roberts A."/>
            <person name="Saif S."/>
            <person name="Shea T."/>
            <person name="Sisk P."/>
            <person name="Sykes S."/>
            <person name="Wortman J."/>
            <person name="Nusbaum C."/>
            <person name="Birren B."/>
        </authorList>
    </citation>
    <scope>NUCLEOTIDE SEQUENCE [LARGE SCALE GENOMIC DNA]</scope>
    <source>
        <strain evidence="3 4">ANC 3835</strain>
    </source>
</reference>
<dbReference type="RefSeq" id="WP_005055000.1">
    <property type="nucleotide sequence ID" value="NZ_KB849759.1"/>
</dbReference>
<dbReference type="NCBIfam" id="TIGR04214">
    <property type="entry name" value="CSLREA_Nterm"/>
    <property type="match status" value="1"/>
</dbReference>
<keyword evidence="2" id="KW-0732">Signal</keyword>
<dbReference type="AlphaFoldDB" id="N9FAG7"/>
<comment type="caution">
    <text evidence="3">The sequence shown here is derived from an EMBL/GenBank/DDBJ whole genome shotgun (WGS) entry which is preliminary data.</text>
</comment>
<dbReference type="InterPro" id="IPR026457">
    <property type="entry name" value="CSLREA_Nterm"/>
</dbReference>
<feature type="transmembrane region" description="Helical" evidence="1">
    <location>
        <begin position="799"/>
        <end position="818"/>
    </location>
</feature>
<feature type="chain" id="PRO_5004143158" description="CSLREA domain-containing protein" evidence="2">
    <location>
        <begin position="22"/>
        <end position="823"/>
    </location>
</feature>
<evidence type="ECO:0000313" key="4">
    <source>
        <dbReference type="Proteomes" id="UP000018417"/>
    </source>
</evidence>
<sequence>MKNYKKATLATMVLATMPLLAATSTTPIKVTTFADEDGENTNACSLREALATAELRKSYGGCAVTDILSTTTKVIQLEEGTYLLDRELTPKVDVVILGKSPVDWEKKSVLTNNYPSQTALKTKIEAKNNSRIFNTTLANKSLTLNSIALNKGTTSDRGGAIYAGANVSLINTQILNSTAGISGGAVFLAGPTSGITITNSLIEKNKAPLGSVLAMSCFNDNVYSKHEINFIYSSLISNGDVQSASMLDFCGEPVIKLEANTIASNIASTANGSLIKFTGDTKSGGTTGNTSTILSDRSSLSMLSNTIVENTAYSTFLYDALGLKQLDFNILAFNAGGLACRYLLGDATELENIKIGLNYNAIALEGNNKCDLPKIELKKEGSDKHTNLDVNANSISQLLTARRTPSEYTAFLPIYYPKIGSSDDAKKLDLVDVAKEGADACSTVDQRGIARITNGTLYFDPNARNSCDIGSVELMKFTAGDLEDLSNTSLTDIVKLYQQQVDKYEFLVKNPDDPNLTTSDKEQLERFKNLLAKTKDNIHYRAIYIDLKNYQLPLPQEVEDGNGNNKLIFFNKDLYSVDTEALGTGQIESINTNDKENIVCQWNPDLEQIILYRKDDQITQAGDKVFCKYTIRSKAGSGINVQSSGLIKAAFVNIAPVVKDTSVTLRYQQKDKVALNLLNFANDWGDTGEGGKGPDNNVNKPQFWKNADGVELPIRLSNLPGSNLIITSDRKGPCPVPDQKETCYGGNIYIEEGNTFNQFDYSFNYQVYDNDITPTISNLGTVKVISTANTTDNKRNASGGGGSTTIFSLLGLMSLLIIRRFKK</sequence>
<name>N9FAG7_9GAMM</name>
<protein>
    <recommendedName>
        <fullName evidence="5">CSLREA domain-containing protein</fullName>
    </recommendedName>
</protein>
<keyword evidence="1" id="KW-0812">Transmembrane</keyword>
<evidence type="ECO:0000256" key="2">
    <source>
        <dbReference type="SAM" id="SignalP"/>
    </source>
</evidence>
<dbReference type="PATRIC" id="fig|1217649.3.peg.2263"/>
<keyword evidence="1" id="KW-0472">Membrane</keyword>